<dbReference type="InterPro" id="IPR019422">
    <property type="entry name" value="7TM_GPCR_serpentine_rcpt_Srh"/>
</dbReference>
<dbReference type="AlphaFoldDB" id="A0AAV5W000"/>
<organism evidence="2 3">
    <name type="scientific">Pristionchus fissidentatus</name>
    <dbReference type="NCBI Taxonomy" id="1538716"/>
    <lineage>
        <taxon>Eukaryota</taxon>
        <taxon>Metazoa</taxon>
        <taxon>Ecdysozoa</taxon>
        <taxon>Nematoda</taxon>
        <taxon>Chromadorea</taxon>
        <taxon>Rhabditida</taxon>
        <taxon>Rhabditina</taxon>
        <taxon>Diplogasteromorpha</taxon>
        <taxon>Diplogasteroidea</taxon>
        <taxon>Neodiplogasteridae</taxon>
        <taxon>Pristionchus</taxon>
    </lineage>
</organism>
<accession>A0AAV5W000</accession>
<feature type="transmembrane region" description="Helical" evidence="1">
    <location>
        <begin position="55"/>
        <end position="78"/>
    </location>
</feature>
<sequence>SMISILIFLVFIPYSLSYGYFLLMVHKIRNRLGIKGVAISERTLKMQKAFFRMQMLHGFLPLAIISIPFVVFVIGALLHANLDFVTLLFTVFLWFCPVVQ</sequence>
<proteinExistence type="predicted"/>
<feature type="non-terminal residue" evidence="2">
    <location>
        <position position="100"/>
    </location>
</feature>
<feature type="non-terminal residue" evidence="2">
    <location>
        <position position="1"/>
    </location>
</feature>
<evidence type="ECO:0000313" key="2">
    <source>
        <dbReference type="EMBL" id="GMT23999.1"/>
    </source>
</evidence>
<keyword evidence="1" id="KW-0472">Membrane</keyword>
<reference evidence="2" key="1">
    <citation type="submission" date="2023-10" db="EMBL/GenBank/DDBJ databases">
        <title>Genome assembly of Pristionchus species.</title>
        <authorList>
            <person name="Yoshida K."/>
            <person name="Sommer R.J."/>
        </authorList>
    </citation>
    <scope>NUCLEOTIDE SEQUENCE</scope>
    <source>
        <strain evidence="2">RS5133</strain>
    </source>
</reference>
<evidence type="ECO:0000313" key="3">
    <source>
        <dbReference type="Proteomes" id="UP001432322"/>
    </source>
</evidence>
<keyword evidence="1" id="KW-1133">Transmembrane helix</keyword>
<dbReference type="EMBL" id="BTSY01000004">
    <property type="protein sequence ID" value="GMT23999.1"/>
    <property type="molecule type" value="Genomic_DNA"/>
</dbReference>
<dbReference type="Proteomes" id="UP001432322">
    <property type="component" value="Unassembled WGS sequence"/>
</dbReference>
<keyword evidence="3" id="KW-1185">Reference proteome</keyword>
<name>A0AAV5W000_9BILA</name>
<feature type="transmembrane region" description="Helical" evidence="1">
    <location>
        <begin position="84"/>
        <end position="99"/>
    </location>
</feature>
<gene>
    <name evidence="2" type="ORF">PFISCL1PPCAC_15296</name>
</gene>
<comment type="caution">
    <text evidence="2">The sequence shown here is derived from an EMBL/GenBank/DDBJ whole genome shotgun (WGS) entry which is preliminary data.</text>
</comment>
<dbReference type="Pfam" id="PF10318">
    <property type="entry name" value="7TM_GPCR_Srh"/>
    <property type="match status" value="1"/>
</dbReference>
<keyword evidence="1" id="KW-0812">Transmembrane</keyword>
<evidence type="ECO:0008006" key="4">
    <source>
        <dbReference type="Google" id="ProtNLM"/>
    </source>
</evidence>
<protein>
    <recommendedName>
        <fullName evidence="4">G protein-coupled receptor</fullName>
    </recommendedName>
</protein>
<evidence type="ECO:0000256" key="1">
    <source>
        <dbReference type="SAM" id="Phobius"/>
    </source>
</evidence>
<feature type="transmembrane region" description="Helical" evidence="1">
    <location>
        <begin position="6"/>
        <end position="25"/>
    </location>
</feature>